<evidence type="ECO:0000313" key="8">
    <source>
        <dbReference type="EMBL" id="GAA4008845.1"/>
    </source>
</evidence>
<dbReference type="RefSeq" id="WP_345567065.1">
    <property type="nucleotide sequence ID" value="NZ_BAAAZX010000017.1"/>
</dbReference>
<protein>
    <submittedName>
        <fullName evidence="8">Uncharacterized protein</fullName>
    </submittedName>
</protein>
<accession>A0ABP7S9R0</accession>
<dbReference type="PANTHER" id="PTHR43098">
    <property type="entry name" value="L-ORNITHINE N(5)-MONOOXYGENASE-RELATED"/>
    <property type="match status" value="1"/>
</dbReference>
<evidence type="ECO:0000256" key="4">
    <source>
        <dbReference type="ARBA" id="ARBA00022827"/>
    </source>
</evidence>
<sequence length="277" mass="30323">MSESTKAPVGTEARVARVPGTSPRGRTDILVIGAGVTGIYQLRLAREAGFSAQLLEAGSTVGGTRRSRSYLLSQKLREEWERSKRTARRSQDDRYFDYVVDRFGLRCDITLRTRVTSVVYDERSGTWTVRAEDGTTFRTCFLIAATGALAGLEIRGRGGVPLAEHWADGPRTYLGVATAGFPNLFFPGGPDGGLGNDPCYSGDQVDLVMDALVYTRDYGHDVIEVDPVAEKQWTDMVNDTTFSFPRSSRMMAEVVEDDYSTFLFSGAAFSATAHGRG</sequence>
<evidence type="ECO:0000256" key="6">
    <source>
        <dbReference type="ARBA" id="ARBA00023002"/>
    </source>
</evidence>
<evidence type="ECO:0000256" key="2">
    <source>
        <dbReference type="ARBA" id="ARBA00010139"/>
    </source>
</evidence>
<dbReference type="SUPFAM" id="SSF51905">
    <property type="entry name" value="FAD/NAD(P)-binding domain"/>
    <property type="match status" value="1"/>
</dbReference>
<keyword evidence="9" id="KW-1185">Reference proteome</keyword>
<proteinExistence type="inferred from homology"/>
<evidence type="ECO:0000256" key="3">
    <source>
        <dbReference type="ARBA" id="ARBA00022630"/>
    </source>
</evidence>
<dbReference type="Proteomes" id="UP001500456">
    <property type="component" value="Unassembled WGS sequence"/>
</dbReference>
<organism evidence="8 9">
    <name type="scientific">Streptomyces plumbiresistens</name>
    <dbReference type="NCBI Taxonomy" id="511811"/>
    <lineage>
        <taxon>Bacteria</taxon>
        <taxon>Bacillati</taxon>
        <taxon>Actinomycetota</taxon>
        <taxon>Actinomycetes</taxon>
        <taxon>Kitasatosporales</taxon>
        <taxon>Streptomycetaceae</taxon>
        <taxon>Streptomyces</taxon>
    </lineage>
</organism>
<reference evidence="9" key="1">
    <citation type="journal article" date="2019" name="Int. J. Syst. Evol. Microbiol.">
        <title>The Global Catalogue of Microorganisms (GCM) 10K type strain sequencing project: providing services to taxonomists for standard genome sequencing and annotation.</title>
        <authorList>
            <consortium name="The Broad Institute Genomics Platform"/>
            <consortium name="The Broad Institute Genome Sequencing Center for Infectious Disease"/>
            <person name="Wu L."/>
            <person name="Ma J."/>
        </authorList>
    </citation>
    <scope>NUCLEOTIDE SEQUENCE [LARGE SCALE GENOMIC DNA]</scope>
    <source>
        <strain evidence="9">JCM 16924</strain>
    </source>
</reference>
<keyword evidence="6" id="KW-0560">Oxidoreductase</keyword>
<name>A0ABP7S9R0_9ACTN</name>
<evidence type="ECO:0000256" key="5">
    <source>
        <dbReference type="ARBA" id="ARBA00022857"/>
    </source>
</evidence>
<dbReference type="InterPro" id="IPR036188">
    <property type="entry name" value="FAD/NAD-bd_sf"/>
</dbReference>
<comment type="similarity">
    <text evidence="2">Belongs to the FAD-binding monooxygenase family.</text>
</comment>
<evidence type="ECO:0000313" key="9">
    <source>
        <dbReference type="Proteomes" id="UP001500456"/>
    </source>
</evidence>
<gene>
    <name evidence="8" type="ORF">GCM10022232_56860</name>
</gene>
<keyword evidence="5" id="KW-0521">NADP</keyword>
<evidence type="ECO:0000256" key="1">
    <source>
        <dbReference type="ARBA" id="ARBA00001974"/>
    </source>
</evidence>
<dbReference type="Gene3D" id="3.50.50.60">
    <property type="entry name" value="FAD/NAD(P)-binding domain"/>
    <property type="match status" value="1"/>
</dbReference>
<keyword evidence="7" id="KW-0503">Monooxygenase</keyword>
<dbReference type="EMBL" id="BAAAZX010000017">
    <property type="protein sequence ID" value="GAA4008845.1"/>
    <property type="molecule type" value="Genomic_DNA"/>
</dbReference>
<comment type="cofactor">
    <cofactor evidence="1">
        <name>FAD</name>
        <dbReference type="ChEBI" id="CHEBI:57692"/>
    </cofactor>
</comment>
<keyword evidence="4" id="KW-0274">FAD</keyword>
<keyword evidence="3" id="KW-0285">Flavoprotein</keyword>
<dbReference type="InterPro" id="IPR050775">
    <property type="entry name" value="FAD-binding_Monooxygenases"/>
</dbReference>
<comment type="caution">
    <text evidence="8">The sequence shown here is derived from an EMBL/GenBank/DDBJ whole genome shotgun (WGS) entry which is preliminary data.</text>
</comment>
<evidence type="ECO:0000256" key="7">
    <source>
        <dbReference type="ARBA" id="ARBA00023033"/>
    </source>
</evidence>
<dbReference type="PANTHER" id="PTHR43098:SF3">
    <property type="entry name" value="L-ORNITHINE N(5)-MONOOXYGENASE-RELATED"/>
    <property type="match status" value="1"/>
</dbReference>